<sequence length="127" mass="14923">MSDPTSASTSKFQELVEAYEVIGNEDARKRYDAGVGPVIRESRRTTGFKTPDDPKAAFYKSRLQQKMTNSPSTGRAYNFDEWTRQHYSQNLQSNISFKDQYHKAFFLKEQTEEKKHKKNLKKWSFKK</sequence>
<proteinExistence type="predicted"/>
<dbReference type="PANTHER" id="PTHR44873:SF1">
    <property type="entry name" value="DNAJ HOMOLOG SUBFAMILY C MEMBER 30, MITOCHONDRIAL"/>
    <property type="match status" value="1"/>
</dbReference>
<dbReference type="AlphaFoldDB" id="A0A9Q3ISU2"/>
<dbReference type="Gene3D" id="1.10.287.110">
    <property type="entry name" value="DnaJ domain"/>
    <property type="match status" value="1"/>
</dbReference>
<protein>
    <recommendedName>
        <fullName evidence="3">J domain-containing protein</fullName>
    </recommendedName>
</protein>
<evidence type="ECO:0000313" key="1">
    <source>
        <dbReference type="EMBL" id="MBW0549220.1"/>
    </source>
</evidence>
<evidence type="ECO:0000313" key="2">
    <source>
        <dbReference type="Proteomes" id="UP000765509"/>
    </source>
</evidence>
<dbReference type="EMBL" id="AVOT02054514">
    <property type="protein sequence ID" value="MBW0549220.1"/>
    <property type="molecule type" value="Genomic_DNA"/>
</dbReference>
<accession>A0A9Q3ISU2</accession>
<dbReference type="OrthoDB" id="10250354at2759"/>
<dbReference type="InterPro" id="IPR053025">
    <property type="entry name" value="Mito_ATP_Synthase-Asso"/>
</dbReference>
<reference evidence="1" key="1">
    <citation type="submission" date="2021-03" db="EMBL/GenBank/DDBJ databases">
        <title>Draft genome sequence of rust myrtle Austropuccinia psidii MF-1, a brazilian biotype.</title>
        <authorList>
            <person name="Quecine M.C."/>
            <person name="Pachon D.M.R."/>
            <person name="Bonatelli M.L."/>
            <person name="Correr F.H."/>
            <person name="Franceschini L.M."/>
            <person name="Leite T.F."/>
            <person name="Margarido G.R.A."/>
            <person name="Almeida C.A."/>
            <person name="Ferrarezi J.A."/>
            <person name="Labate C.A."/>
        </authorList>
    </citation>
    <scope>NUCLEOTIDE SEQUENCE</scope>
    <source>
        <strain evidence="1">MF-1</strain>
    </source>
</reference>
<dbReference type="Proteomes" id="UP000765509">
    <property type="component" value="Unassembled WGS sequence"/>
</dbReference>
<name>A0A9Q3ISU2_9BASI</name>
<comment type="caution">
    <text evidence="1">The sequence shown here is derived from an EMBL/GenBank/DDBJ whole genome shotgun (WGS) entry which is preliminary data.</text>
</comment>
<evidence type="ECO:0008006" key="3">
    <source>
        <dbReference type="Google" id="ProtNLM"/>
    </source>
</evidence>
<dbReference type="SUPFAM" id="SSF46565">
    <property type="entry name" value="Chaperone J-domain"/>
    <property type="match status" value="1"/>
</dbReference>
<dbReference type="PANTHER" id="PTHR44873">
    <property type="entry name" value="DNAJ HOMOLOG SUBFAMILY C MEMBER 30, MITOCHONDRIAL"/>
    <property type="match status" value="1"/>
</dbReference>
<dbReference type="InterPro" id="IPR036869">
    <property type="entry name" value="J_dom_sf"/>
</dbReference>
<gene>
    <name evidence="1" type="ORF">O181_088935</name>
</gene>
<keyword evidence="2" id="KW-1185">Reference proteome</keyword>
<organism evidence="1 2">
    <name type="scientific">Austropuccinia psidii MF-1</name>
    <dbReference type="NCBI Taxonomy" id="1389203"/>
    <lineage>
        <taxon>Eukaryota</taxon>
        <taxon>Fungi</taxon>
        <taxon>Dikarya</taxon>
        <taxon>Basidiomycota</taxon>
        <taxon>Pucciniomycotina</taxon>
        <taxon>Pucciniomycetes</taxon>
        <taxon>Pucciniales</taxon>
        <taxon>Sphaerophragmiaceae</taxon>
        <taxon>Austropuccinia</taxon>
    </lineage>
</organism>